<dbReference type="EMBL" id="JBHFFA010000001">
    <property type="protein sequence ID" value="KAL2653675.1"/>
    <property type="molecule type" value="Genomic_DNA"/>
</dbReference>
<protein>
    <recommendedName>
        <fullName evidence="4">Large ribosomal subunit protein uL5c</fullName>
    </recommendedName>
    <alternativeName>
        <fullName evidence="5">50S ribosomal protein L5, chloroplastic</fullName>
    </alternativeName>
</protein>
<comment type="caution">
    <text evidence="10">The sequence shown here is derived from an EMBL/GenBank/DDBJ whole genome shotgun (WGS) entry which is preliminary data.</text>
</comment>
<evidence type="ECO:0000256" key="3">
    <source>
        <dbReference type="ARBA" id="ARBA00023274"/>
    </source>
</evidence>
<reference evidence="10 11" key="1">
    <citation type="submission" date="2024-09" db="EMBL/GenBank/DDBJ databases">
        <title>Chromosome-scale assembly of Riccia fluitans.</title>
        <authorList>
            <person name="Paukszto L."/>
            <person name="Sawicki J."/>
            <person name="Karawczyk K."/>
            <person name="Piernik-Szablinska J."/>
            <person name="Szczecinska M."/>
            <person name="Mazdziarz M."/>
        </authorList>
    </citation>
    <scope>NUCLEOTIDE SEQUENCE [LARGE SCALE GENOMIC DNA]</scope>
    <source>
        <strain evidence="10">Rf_01</strain>
        <tissue evidence="10">Aerial parts of the thallus</tissue>
    </source>
</reference>
<evidence type="ECO:0000256" key="7">
    <source>
        <dbReference type="SAM" id="SignalP"/>
    </source>
</evidence>
<dbReference type="Proteomes" id="UP001605036">
    <property type="component" value="Unassembled WGS sequence"/>
</dbReference>
<name>A0ABD1ZS12_9MARC</name>
<feature type="domain" description="Large ribosomal subunit protein uL5 N-terminal" evidence="8">
    <location>
        <begin position="102"/>
        <end position="158"/>
    </location>
</feature>
<feature type="compositionally biased region" description="Low complexity" evidence="6">
    <location>
        <begin position="259"/>
        <end position="268"/>
    </location>
</feature>
<evidence type="ECO:0000256" key="4">
    <source>
        <dbReference type="ARBA" id="ARBA00035210"/>
    </source>
</evidence>
<dbReference type="PANTHER" id="PTHR11994">
    <property type="entry name" value="60S RIBOSOMAL PROTEIN L11-RELATED"/>
    <property type="match status" value="1"/>
</dbReference>
<evidence type="ECO:0000256" key="6">
    <source>
        <dbReference type="SAM" id="MobiDB-lite"/>
    </source>
</evidence>
<organism evidence="10 11">
    <name type="scientific">Riccia fluitans</name>
    <dbReference type="NCBI Taxonomy" id="41844"/>
    <lineage>
        <taxon>Eukaryota</taxon>
        <taxon>Viridiplantae</taxon>
        <taxon>Streptophyta</taxon>
        <taxon>Embryophyta</taxon>
        <taxon>Marchantiophyta</taxon>
        <taxon>Marchantiopsida</taxon>
        <taxon>Marchantiidae</taxon>
        <taxon>Marchantiales</taxon>
        <taxon>Ricciaceae</taxon>
        <taxon>Riccia</taxon>
    </lineage>
</organism>
<evidence type="ECO:0000256" key="2">
    <source>
        <dbReference type="ARBA" id="ARBA00022980"/>
    </source>
</evidence>
<dbReference type="Gene3D" id="3.30.1440.10">
    <property type="match status" value="1"/>
</dbReference>
<dbReference type="GO" id="GO:0005840">
    <property type="term" value="C:ribosome"/>
    <property type="evidence" value="ECO:0007669"/>
    <property type="project" value="UniProtKB-KW"/>
</dbReference>
<dbReference type="InterPro" id="IPR020930">
    <property type="entry name" value="Ribosomal_uL5_bac-type"/>
</dbReference>
<keyword evidence="3" id="KW-0687">Ribonucleoprotein</keyword>
<gene>
    <name evidence="10" type="ORF">R1flu_021803</name>
</gene>
<feature type="region of interest" description="Disordered" evidence="6">
    <location>
        <begin position="259"/>
        <end position="283"/>
    </location>
</feature>
<dbReference type="FunFam" id="3.30.1440.10:FF:000001">
    <property type="entry name" value="50S ribosomal protein L5"/>
    <property type="match status" value="1"/>
</dbReference>
<dbReference type="PROSITE" id="PS00358">
    <property type="entry name" value="RIBOSOMAL_L5"/>
    <property type="match status" value="1"/>
</dbReference>
<evidence type="ECO:0000313" key="11">
    <source>
        <dbReference type="Proteomes" id="UP001605036"/>
    </source>
</evidence>
<dbReference type="Pfam" id="PF00673">
    <property type="entry name" value="Ribosomal_L5_C"/>
    <property type="match status" value="1"/>
</dbReference>
<dbReference type="Pfam" id="PF00281">
    <property type="entry name" value="Ribosomal_L5"/>
    <property type="match status" value="1"/>
</dbReference>
<dbReference type="InterPro" id="IPR031310">
    <property type="entry name" value="Ribosomal_uL5_N"/>
</dbReference>
<dbReference type="InterPro" id="IPR020929">
    <property type="entry name" value="Ribosomal_uL5_CS"/>
</dbReference>
<sequence>MAAVTMSLALASASSSVVAVTARPTSKLENFVCEKAYFGTKFETLSIKRAVERRSNGVPQVLAQAATAEVASGNAANPVSRLKGIYLEKVVPALKEEFKYTNSMEVPYLKKIVVNCGVGEAAQNAKSLESTIRDMGLITGQRPVTTRAKKAIAGFKLREGVPVGVSLTLRGEIMYSFLDRLMNLALPRTRDFQGVNGYSFDGKGNYTLGLPEQSVFPEIRFENIDKERGMDVCIVTTAKNDTEGQKLLALLGMPFKESVGGKSASAVKKSSKSRSQFRGGKRR</sequence>
<feature type="signal peptide" evidence="7">
    <location>
        <begin position="1"/>
        <end position="22"/>
    </location>
</feature>
<dbReference type="InterPro" id="IPR002132">
    <property type="entry name" value="Ribosomal_uL5"/>
</dbReference>
<evidence type="ECO:0000256" key="5">
    <source>
        <dbReference type="ARBA" id="ARBA00035391"/>
    </source>
</evidence>
<proteinExistence type="inferred from homology"/>
<dbReference type="AlphaFoldDB" id="A0ABD1ZS12"/>
<keyword evidence="11" id="KW-1185">Reference proteome</keyword>
<evidence type="ECO:0000313" key="10">
    <source>
        <dbReference type="EMBL" id="KAL2653675.1"/>
    </source>
</evidence>
<feature type="chain" id="PRO_5044851428" description="Large ribosomal subunit protein uL5c" evidence="7">
    <location>
        <begin position="23"/>
        <end position="283"/>
    </location>
</feature>
<dbReference type="HAMAP" id="MF_01333_B">
    <property type="entry name" value="Ribosomal_uL5_B"/>
    <property type="match status" value="1"/>
</dbReference>
<dbReference type="SUPFAM" id="SSF55282">
    <property type="entry name" value="RL5-like"/>
    <property type="match status" value="1"/>
</dbReference>
<dbReference type="InterPro" id="IPR031309">
    <property type="entry name" value="Ribosomal_uL5_C"/>
</dbReference>
<accession>A0ABD1ZS12</accession>
<dbReference type="InterPro" id="IPR022803">
    <property type="entry name" value="Ribosomal_uL5_dom_sf"/>
</dbReference>
<keyword evidence="7" id="KW-0732">Signal</keyword>
<evidence type="ECO:0000256" key="1">
    <source>
        <dbReference type="ARBA" id="ARBA00008553"/>
    </source>
</evidence>
<keyword evidence="2" id="KW-0689">Ribosomal protein</keyword>
<evidence type="ECO:0000259" key="9">
    <source>
        <dbReference type="Pfam" id="PF00673"/>
    </source>
</evidence>
<dbReference type="GO" id="GO:1990904">
    <property type="term" value="C:ribonucleoprotein complex"/>
    <property type="evidence" value="ECO:0007669"/>
    <property type="project" value="UniProtKB-KW"/>
</dbReference>
<dbReference type="NCBIfam" id="NF000585">
    <property type="entry name" value="PRK00010.1"/>
    <property type="match status" value="1"/>
</dbReference>
<comment type="similarity">
    <text evidence="1">Belongs to the universal ribosomal protein uL5 family.</text>
</comment>
<feature type="domain" description="Large ribosomal subunit protein uL5 C-terminal" evidence="9">
    <location>
        <begin position="162"/>
        <end position="255"/>
    </location>
</feature>
<evidence type="ECO:0000259" key="8">
    <source>
        <dbReference type="Pfam" id="PF00281"/>
    </source>
</evidence>